<sequence length="1417" mass="160387">MQEIALKEVEETTVDTDALVNSKSALMPYVVKSNAPYVMDTLVPRNLAFETQVALNRIVRDYGNIDHLVRDRLRYNSLEDLWKAFSAEQVDAIGLYVKQFDMGKSLIIADATGIGKGREAGGVIRHALMEGYLPIFFTQKVKLFSDIYRDLKAIDLTDINPFLLNTDSQAKIKDADGSVVFTSLLSSEQKELLTSSETVATDSDKAIAYYKSIGRDLPDPDKYPELTITHVIDQVPEQYDMIFSTYSQLQSAAPYKYLWLKAICEQIRLGTSRFKGVVFVLDECHTIGSHETIIGKAMLSLLSLSHACCFLSATFAKYPEVMPIYAGYTAIAEAKLSNDAFVRSMKSGGLALQEIISPNLAEMGQLISRQRSSEGIETFYEVLDHEPERSLHRKQVDRIIKIMRRIASFESEYLNGRFAIIHSQAKAMGDKTKQKPRNLGVKQSPYFSRVFGIVDQMLFALKAESVAKKTLALLEQDKKVVIAFKSTMGAFLNDLQLSSGDTIPRKNLDFVHILQKGLDSIFYYSYTTIDNEKTRERIPLEDLSEEAQIAYQTLKEDIKKERSGLTISPIDILIDVITKTQKTNTLGGHKGTHFRVGEVTGRKQRLIFDGDQAIVQSFRSDSEKAFRLFNSGEYDVLLINQSGSTGASAHASKDFKDQRKRSLLMHQFELDINTVVQILGRVNRTGQVVLPEYYYVTSDIPMEARLMTMLKAKLKTLDANTTGSQKTRDDTLKSPDFLNKYGDTVAHAWIKEHPELMPDLGYPNHSRVKSDNGYVSYVLNPEKHGAIRQLTGRAGLLLVKDQESLYDELLSRYKDQILLEKQQGTYDLEVEFLQLDGEVQKRYLFHKGSGGQSAFGRDTVREETIVNNLNRPFTLQQVELRLLKALAGKTAETVQAELLAKIATEYPIMVAERESSKRESIDKLAIQMKAYESQKVISEEDEKDAWLLKDIIDDKQERLDTYIKQLAAIRKRIESHIGFWQIGDAVKVPTYYNGSEASWGVFLGVSIGKSAKNPYTLGNVRLNFAVTDSRKALSVSLNEGVDNGFLSDIFKESKATPISEREQQEVLPLWNERIKEASAKREQRHILTENILASASQIDGKNRLIKYNTKQGAIQSGILIARDVDTSFYNQSRYPISEALDKITTLAIGGYFKANDDKVRFEKKGSTTFDVFLEKKAFYKAIIDSELQKLLTPRMGADPNELPDFVQNGNEMTGSVLLSNMRLFLDKLDGYGVFYLDATKEVKELKQENEKDWESRTQRSNKRFVYELGTAYGKSSHPSAGFENFFEGDSRYPLGRVVYSRRLSDKERYNFTLIPVFKDAMESYRLWKSASSDTKIMTDYLALIDTLRDTPLFKAIEILGYFIVNHPHESGNAEFVFGRYSALELGKASYSNEISEITPLTEFVAKLNVYKELEEIL</sequence>
<dbReference type="Pfam" id="PF13871">
    <property type="entry name" value="Helicase_C_4"/>
    <property type="match status" value="1"/>
</dbReference>
<evidence type="ECO:0000259" key="2">
    <source>
        <dbReference type="Pfam" id="PF13871"/>
    </source>
</evidence>
<dbReference type="PANTHER" id="PTHR12706:SF30">
    <property type="entry name" value="PROTEIN STRAWBERRY NOTCH-RELATED"/>
    <property type="match status" value="1"/>
</dbReference>
<evidence type="ECO:0000313" key="4">
    <source>
        <dbReference type="EMBL" id="MFC4633525.1"/>
    </source>
</evidence>
<gene>
    <name evidence="4" type="ORF">ACFO3O_06380</name>
</gene>
<proteinExistence type="inferred from homology"/>
<dbReference type="InterPro" id="IPR026937">
    <property type="entry name" value="SBNO_Helicase_C_dom"/>
</dbReference>
<organism evidence="4 5">
    <name type="scientific">Dokdonia ponticola</name>
    <dbReference type="NCBI Taxonomy" id="2041041"/>
    <lineage>
        <taxon>Bacteria</taxon>
        <taxon>Pseudomonadati</taxon>
        <taxon>Bacteroidota</taxon>
        <taxon>Flavobacteriia</taxon>
        <taxon>Flavobacteriales</taxon>
        <taxon>Flavobacteriaceae</taxon>
        <taxon>Dokdonia</taxon>
    </lineage>
</organism>
<dbReference type="EMBL" id="JBHSFV010000002">
    <property type="protein sequence ID" value="MFC4633525.1"/>
    <property type="molecule type" value="Genomic_DNA"/>
</dbReference>
<name>A0ABV9HUY7_9FLAO</name>
<accession>A0ABV9HUY7</accession>
<dbReference type="InterPro" id="IPR027417">
    <property type="entry name" value="P-loop_NTPase"/>
</dbReference>
<dbReference type="Pfam" id="PF13872">
    <property type="entry name" value="AAA_34"/>
    <property type="match status" value="1"/>
</dbReference>
<comment type="caution">
    <text evidence="4">The sequence shown here is derived from an EMBL/GenBank/DDBJ whole genome shotgun (WGS) entry which is preliminary data.</text>
</comment>
<dbReference type="Proteomes" id="UP001596043">
    <property type="component" value="Unassembled WGS sequence"/>
</dbReference>
<keyword evidence="5" id="KW-1185">Reference proteome</keyword>
<dbReference type="PANTHER" id="PTHR12706">
    <property type="entry name" value="STRAWBERRY NOTCH-RELATED"/>
    <property type="match status" value="1"/>
</dbReference>
<dbReference type="InterPro" id="IPR039187">
    <property type="entry name" value="SNO_AAA"/>
</dbReference>
<protein>
    <submittedName>
        <fullName evidence="4">Strawberry notch C-terminal domain-containing protein</fullName>
    </submittedName>
</protein>
<dbReference type="RefSeq" id="WP_379977737.1">
    <property type="nucleotide sequence ID" value="NZ_JBHSFV010000002.1"/>
</dbReference>
<evidence type="ECO:0000256" key="1">
    <source>
        <dbReference type="ARBA" id="ARBA00006992"/>
    </source>
</evidence>
<dbReference type="SUPFAM" id="SSF52540">
    <property type="entry name" value="P-loop containing nucleoside triphosphate hydrolases"/>
    <property type="match status" value="1"/>
</dbReference>
<dbReference type="InterPro" id="IPR026741">
    <property type="entry name" value="SNO"/>
</dbReference>
<dbReference type="Gene3D" id="3.40.50.300">
    <property type="entry name" value="P-loop containing nucleotide triphosphate hydrolases"/>
    <property type="match status" value="1"/>
</dbReference>
<evidence type="ECO:0000259" key="3">
    <source>
        <dbReference type="Pfam" id="PF13872"/>
    </source>
</evidence>
<feature type="domain" description="Strawberry notch AAA" evidence="3">
    <location>
        <begin position="105"/>
        <end position="386"/>
    </location>
</feature>
<evidence type="ECO:0000313" key="5">
    <source>
        <dbReference type="Proteomes" id="UP001596043"/>
    </source>
</evidence>
<reference evidence="5" key="1">
    <citation type="journal article" date="2019" name="Int. J. Syst. Evol. Microbiol.">
        <title>The Global Catalogue of Microorganisms (GCM) 10K type strain sequencing project: providing services to taxonomists for standard genome sequencing and annotation.</title>
        <authorList>
            <consortium name="The Broad Institute Genomics Platform"/>
            <consortium name="The Broad Institute Genome Sequencing Center for Infectious Disease"/>
            <person name="Wu L."/>
            <person name="Ma J."/>
        </authorList>
    </citation>
    <scope>NUCLEOTIDE SEQUENCE [LARGE SCALE GENOMIC DNA]</scope>
    <source>
        <strain evidence="5">YJ-61-S</strain>
    </source>
</reference>
<comment type="similarity">
    <text evidence="1">Belongs to the SBNO family.</text>
</comment>
<feature type="domain" description="Strawberry notch helicase C" evidence="2">
    <location>
        <begin position="590"/>
        <end position="831"/>
    </location>
</feature>